<evidence type="ECO:0000313" key="2">
    <source>
        <dbReference type="Proteomes" id="UP001583177"/>
    </source>
</evidence>
<dbReference type="Proteomes" id="UP001583177">
    <property type="component" value="Unassembled WGS sequence"/>
</dbReference>
<protein>
    <recommendedName>
        <fullName evidence="3">Suppressor of anucleate metulae protein B</fullName>
    </recommendedName>
</protein>
<evidence type="ECO:0008006" key="3">
    <source>
        <dbReference type="Google" id="ProtNLM"/>
    </source>
</evidence>
<name>A0ABR3XN66_9PEZI</name>
<dbReference type="EMBL" id="JAWRVE010000015">
    <property type="protein sequence ID" value="KAL1877012.1"/>
    <property type="molecule type" value="Genomic_DNA"/>
</dbReference>
<organism evidence="1 2">
    <name type="scientific">Diaporthe australafricana</name>
    <dbReference type="NCBI Taxonomy" id="127596"/>
    <lineage>
        <taxon>Eukaryota</taxon>
        <taxon>Fungi</taxon>
        <taxon>Dikarya</taxon>
        <taxon>Ascomycota</taxon>
        <taxon>Pezizomycotina</taxon>
        <taxon>Sordariomycetes</taxon>
        <taxon>Sordariomycetidae</taxon>
        <taxon>Diaporthales</taxon>
        <taxon>Diaporthaceae</taxon>
        <taxon>Diaporthe</taxon>
    </lineage>
</organism>
<evidence type="ECO:0000313" key="1">
    <source>
        <dbReference type="EMBL" id="KAL1877012.1"/>
    </source>
</evidence>
<accession>A0ABR3XN66</accession>
<comment type="caution">
    <text evidence="1">The sequence shown here is derived from an EMBL/GenBank/DDBJ whole genome shotgun (WGS) entry which is preliminary data.</text>
</comment>
<gene>
    <name evidence="1" type="ORF">Daus18300_002621</name>
</gene>
<sequence>MAEIIVRHVGSVIGSDSDLGKRLSLNAIRSLPAFQELDDTTTAVLVKIMTPEFMIQGLDSIEGFFRQIPTPEDHNECKNYTKLARLYRMPAEVLAARSRLRHDIFQSSDPDASRIVEIVVKSINKMRTTGMVEAKPWENEAFADMEAGLAQLALCHKPEETGNSHKHKFLTYLRWVVQGRKESDTPFAAQTNSEDTTVRSRAHGSLDKLSDGCISGNCANCGSHNAAHQCKLCLITSNDHESEHIVSATTYCNESCQNAHFEAHKSACKEARKLARSAALLMDAFYQYLRAADSLTACSGITCEQGIIVKHFTAMSKTATSSLRHLAGSQSVADAAMTGLKCGDVHLWARPILELLIRPCCATVEIVNHIVKNAETAVAHDLRSGSLRHITYNTLRPHSVARLTLPSGSRYVLDPSAAQFGWEESLAPWDEYARRRIHQIDDIAILQPHGEAQGRIIDPKEVAPEFQGYTSAKEHVAAELVKILRARKGGIRALLKLSDGQFEKAKRDLVSTMEEFLLGFAKEFK</sequence>
<keyword evidence="2" id="KW-1185">Reference proteome</keyword>
<proteinExistence type="predicted"/>
<dbReference type="Gene3D" id="6.10.140.2220">
    <property type="match status" value="1"/>
</dbReference>
<reference evidence="1 2" key="1">
    <citation type="journal article" date="2024" name="IMA Fungus">
        <title>IMA Genome - F19 : A genome assembly and annotation guide to empower mycologists, including annotated draft genome sequences of Ceratocystis pirilliformis, Diaporthe australafricana, Fusarium ophioides, Paecilomyces lecythidis, and Sporothrix stenoceras.</title>
        <authorList>
            <person name="Aylward J."/>
            <person name="Wilson A.M."/>
            <person name="Visagie C.M."/>
            <person name="Spraker J."/>
            <person name="Barnes I."/>
            <person name="Buitendag C."/>
            <person name="Ceriani C."/>
            <person name="Del Mar Angel L."/>
            <person name="du Plessis D."/>
            <person name="Fuchs T."/>
            <person name="Gasser K."/>
            <person name="Kramer D."/>
            <person name="Li W."/>
            <person name="Munsamy K."/>
            <person name="Piso A."/>
            <person name="Price J.L."/>
            <person name="Sonnekus B."/>
            <person name="Thomas C."/>
            <person name="van der Nest A."/>
            <person name="van Dijk A."/>
            <person name="van Heerden A."/>
            <person name="van Vuuren N."/>
            <person name="Yilmaz N."/>
            <person name="Duong T.A."/>
            <person name="van der Merwe N.A."/>
            <person name="Wingfield M.J."/>
            <person name="Wingfield B.D."/>
        </authorList>
    </citation>
    <scope>NUCLEOTIDE SEQUENCE [LARGE SCALE GENOMIC DNA]</scope>
    <source>
        <strain evidence="1 2">CMW 18300</strain>
    </source>
</reference>